<dbReference type="EMBL" id="JACOPB010000055">
    <property type="protein sequence ID" value="MBC5712567.1"/>
    <property type="molecule type" value="Genomic_DNA"/>
</dbReference>
<comment type="caution">
    <text evidence="1">The sequence shown here is derived from an EMBL/GenBank/DDBJ whole genome shotgun (WGS) entry which is preliminary data.</text>
</comment>
<evidence type="ECO:0000313" key="1">
    <source>
        <dbReference type="EMBL" id="MBC5712567.1"/>
    </source>
</evidence>
<gene>
    <name evidence="1" type="ORF">H8S75_32230</name>
</gene>
<keyword evidence="2" id="KW-1185">Reference proteome</keyword>
<proteinExistence type="predicted"/>
<accession>A0ABR7HHA3</accession>
<reference evidence="1 2" key="1">
    <citation type="submission" date="2020-08" db="EMBL/GenBank/DDBJ databases">
        <title>Genome public.</title>
        <authorList>
            <person name="Liu C."/>
            <person name="Sun Q."/>
        </authorList>
    </citation>
    <scope>NUCLEOTIDE SEQUENCE [LARGE SCALE GENOMIC DNA]</scope>
    <source>
        <strain evidence="1 2">NSJ-66</strain>
    </source>
</reference>
<dbReference type="Proteomes" id="UP000634672">
    <property type="component" value="Unassembled WGS sequence"/>
</dbReference>
<protein>
    <submittedName>
        <fullName evidence="1">Uncharacterized protein</fullName>
    </submittedName>
</protein>
<name>A0ABR7HHA3_9FIRM</name>
<sequence length="91" mass="10615">MITLEEWKKYVQSDKELSLSEQGKGINPLTRTTMYFEIPGRVIYKNDYEIYYENGKIGCDGLSDEIQGKLIEIARFFNAKVFDCGEEIKFD</sequence>
<evidence type="ECO:0000313" key="2">
    <source>
        <dbReference type="Proteomes" id="UP000634672"/>
    </source>
</evidence>
<organism evidence="1 2">
    <name type="scientific">Hungatella hominis</name>
    <dbReference type="NCBI Taxonomy" id="2763050"/>
    <lineage>
        <taxon>Bacteria</taxon>
        <taxon>Bacillati</taxon>
        <taxon>Bacillota</taxon>
        <taxon>Clostridia</taxon>
        <taxon>Lachnospirales</taxon>
        <taxon>Lachnospiraceae</taxon>
        <taxon>Hungatella</taxon>
    </lineage>
</organism>